<dbReference type="RefSeq" id="WP_260902339.1">
    <property type="nucleotide sequence ID" value="NZ_JAOCZP010000002.1"/>
</dbReference>
<keyword evidence="1" id="KW-0812">Transmembrane</keyword>
<proteinExistence type="predicted"/>
<keyword evidence="1" id="KW-1133">Transmembrane helix</keyword>
<protein>
    <recommendedName>
        <fullName evidence="4">Transmembrane protein (PGPGW)</fullName>
    </recommendedName>
</protein>
<reference evidence="2 3" key="1">
    <citation type="submission" date="2022-09" db="EMBL/GenBank/DDBJ databases">
        <title>Chelativorans salina sp. nov., a novel slightly halophilic bacterium isolated from a saline lake sediment enrichment.</title>
        <authorList>
            <person name="Gao L."/>
            <person name="Fang B.-Z."/>
            <person name="Li W.-J."/>
        </authorList>
    </citation>
    <scope>NUCLEOTIDE SEQUENCE [LARGE SCALE GENOMIC DNA]</scope>
    <source>
        <strain evidence="2 3">EGI FJ00035</strain>
    </source>
</reference>
<evidence type="ECO:0000313" key="3">
    <source>
        <dbReference type="Proteomes" id="UP001320831"/>
    </source>
</evidence>
<evidence type="ECO:0008006" key="4">
    <source>
        <dbReference type="Google" id="ProtNLM"/>
    </source>
</evidence>
<keyword evidence="3" id="KW-1185">Reference proteome</keyword>
<evidence type="ECO:0000256" key="1">
    <source>
        <dbReference type="SAM" id="Phobius"/>
    </source>
</evidence>
<keyword evidence="1" id="KW-0472">Membrane</keyword>
<dbReference type="Proteomes" id="UP001320831">
    <property type="component" value="Unassembled WGS sequence"/>
</dbReference>
<feature type="transmembrane region" description="Helical" evidence="1">
    <location>
        <begin position="44"/>
        <end position="60"/>
    </location>
</feature>
<dbReference type="EMBL" id="JAOCZP010000002">
    <property type="protein sequence ID" value="MCT7375314.1"/>
    <property type="molecule type" value="Genomic_DNA"/>
</dbReference>
<name>A0ABT2LML2_9HYPH</name>
<gene>
    <name evidence="2" type="ORF">N5A92_09740</name>
</gene>
<organism evidence="2 3">
    <name type="scientific">Chelativorans salis</name>
    <dbReference type="NCBI Taxonomy" id="2978478"/>
    <lineage>
        <taxon>Bacteria</taxon>
        <taxon>Pseudomonadati</taxon>
        <taxon>Pseudomonadota</taxon>
        <taxon>Alphaproteobacteria</taxon>
        <taxon>Hyphomicrobiales</taxon>
        <taxon>Phyllobacteriaceae</taxon>
        <taxon>Chelativorans</taxon>
    </lineage>
</organism>
<accession>A0ABT2LML2</accession>
<sequence length="79" mass="9177">MKRPHVSIAGRRLPIPRSRPARLLSGGVLVLLGIFGFLPVLGFWMVPVGLLILSYDLAVIRRQRRRLEVWWHRRKGRRG</sequence>
<feature type="transmembrane region" description="Helical" evidence="1">
    <location>
        <begin position="21"/>
        <end position="38"/>
    </location>
</feature>
<evidence type="ECO:0000313" key="2">
    <source>
        <dbReference type="EMBL" id="MCT7375314.1"/>
    </source>
</evidence>
<comment type="caution">
    <text evidence="2">The sequence shown here is derived from an EMBL/GenBank/DDBJ whole genome shotgun (WGS) entry which is preliminary data.</text>
</comment>